<dbReference type="SUPFAM" id="SSF54909">
    <property type="entry name" value="Dimeric alpha+beta barrel"/>
    <property type="match status" value="1"/>
</dbReference>
<protein>
    <submittedName>
        <fullName evidence="3">YciI family protein</fullName>
    </submittedName>
</protein>
<dbReference type="PANTHER" id="PTHR35174">
    <property type="entry name" value="BLL7171 PROTEIN-RELATED"/>
    <property type="match status" value="1"/>
</dbReference>
<dbReference type="PANTHER" id="PTHR35174:SF3">
    <property type="entry name" value="BLL7171 PROTEIN"/>
    <property type="match status" value="1"/>
</dbReference>
<dbReference type="Pfam" id="PF03795">
    <property type="entry name" value="YCII"/>
    <property type="match status" value="1"/>
</dbReference>
<proteinExistence type="inferred from homology"/>
<dbReference type="RefSeq" id="WP_230739037.1">
    <property type="nucleotide sequence ID" value="NZ_JAJNDB010000007.1"/>
</dbReference>
<keyword evidence="4" id="KW-1185">Reference proteome</keyword>
<accession>A0ABS8PFV4</accession>
<dbReference type="EMBL" id="JAJNDB010000007">
    <property type="protein sequence ID" value="MCD2197162.1"/>
    <property type="molecule type" value="Genomic_DNA"/>
</dbReference>
<comment type="similarity">
    <text evidence="1">Belongs to the YciI family.</text>
</comment>
<evidence type="ECO:0000313" key="3">
    <source>
        <dbReference type="EMBL" id="MCD2197162.1"/>
    </source>
</evidence>
<feature type="domain" description="YCII-related" evidence="2">
    <location>
        <begin position="1"/>
        <end position="104"/>
    </location>
</feature>
<dbReference type="InterPro" id="IPR011008">
    <property type="entry name" value="Dimeric_a/b-barrel"/>
</dbReference>
<dbReference type="Proteomes" id="UP001199469">
    <property type="component" value="Unassembled WGS sequence"/>
</dbReference>
<comment type="caution">
    <text evidence="3">The sequence shown here is derived from an EMBL/GenBank/DDBJ whole genome shotgun (WGS) entry which is preliminary data.</text>
</comment>
<name>A0ABS8PFV4_9PSEU</name>
<dbReference type="InterPro" id="IPR005545">
    <property type="entry name" value="YCII"/>
</dbReference>
<dbReference type="Gene3D" id="3.30.70.1060">
    <property type="entry name" value="Dimeric alpha+beta barrel"/>
    <property type="match status" value="1"/>
</dbReference>
<reference evidence="3 4" key="1">
    <citation type="submission" date="2021-11" db="EMBL/GenBank/DDBJ databases">
        <title>Draft genome sequence of Actinomycetospora sp. SF1 isolated from the rhizosphere soil.</title>
        <authorList>
            <person name="Duangmal K."/>
            <person name="Chantavorakit T."/>
        </authorList>
    </citation>
    <scope>NUCLEOTIDE SEQUENCE [LARGE SCALE GENOMIC DNA]</scope>
    <source>
        <strain evidence="3 4">TBRC 5722</strain>
    </source>
</reference>
<evidence type="ECO:0000256" key="1">
    <source>
        <dbReference type="ARBA" id="ARBA00007689"/>
    </source>
</evidence>
<evidence type="ECO:0000313" key="4">
    <source>
        <dbReference type="Proteomes" id="UP001199469"/>
    </source>
</evidence>
<gene>
    <name evidence="3" type="ORF">LQ327_27700</name>
</gene>
<evidence type="ECO:0000259" key="2">
    <source>
        <dbReference type="Pfam" id="PF03795"/>
    </source>
</evidence>
<sequence>MKFLLLTRHNAAETAVPPMTEWDPADAEAHLAALRAINTQLTESGELLTMQALADPASARVVSGIDAGVPIVTDGPYPESTELFAGYQLVDVVDEDRAVEIAAQVAAAPGPGGKPINNRIEVRAVMFTWA</sequence>
<organism evidence="3 4">
    <name type="scientific">Actinomycetospora endophytica</name>
    <dbReference type="NCBI Taxonomy" id="2291215"/>
    <lineage>
        <taxon>Bacteria</taxon>
        <taxon>Bacillati</taxon>
        <taxon>Actinomycetota</taxon>
        <taxon>Actinomycetes</taxon>
        <taxon>Pseudonocardiales</taxon>
        <taxon>Pseudonocardiaceae</taxon>
        <taxon>Actinomycetospora</taxon>
    </lineage>
</organism>